<dbReference type="AlphaFoldDB" id="A0A842J5K7"/>
<name>A0A842J5K7_9BACT</name>
<gene>
    <name evidence="3" type="ORF">H7R39_00975</name>
</gene>
<dbReference type="EMBL" id="JACLZK010000001">
    <property type="protein sequence ID" value="MBC2881865.1"/>
    <property type="molecule type" value="Genomic_DNA"/>
</dbReference>
<dbReference type="Proteomes" id="UP000552683">
    <property type="component" value="Unassembled WGS sequence"/>
</dbReference>
<protein>
    <submittedName>
        <fullName evidence="3">DUF262 domain-containing protein</fullName>
    </submittedName>
</protein>
<evidence type="ECO:0000313" key="4">
    <source>
        <dbReference type="Proteomes" id="UP000552683"/>
    </source>
</evidence>
<sequence>MNFSPQDMDVKTLFKTYPTFRIPVFQRDYSWDKQFYKRFIDDIISGIKSVGDSLSNNVYFIGTMVFSGNSNENSIDVVDGQQRLTVITILLSVISNKLMECGEKGLSDATFRYVKDINDNDEPIRHLISDTSYPYFDCYVQSKEKTNIPEVETEEEENIKQTYDFFNIYLSCEKLKEQNLVFKDFDYVKILLAVRDQILESKLIAIVTSDKDSAYMIFEILNAKGKNLASIDLIKNIVFEKLHNDKNGGIGYAESVWEGVKKILRDRDGSIGLATFYRHYWISKFKKETNNKLYDSFKSYIKKDEYLDFLKDLEKESKIYISIVNPKIEDYSNRQEYKWLVQSLQSFGSIFNVVQSRIILLALLDIKNRGLISTPSFKKAIQYLENFIFAYTNISKKQANIYETNFSKLAIKLRKTQSKSDTNTILDELLYDTFNSKLPKYEEFEESFVKLAYSGRRNLPTNVLAKYVLKKLNQYFEKRDFFSDDTSVEHIINEKSEDNDTCLIGNLICLETRLNNDASDLKYIEKKEVYNKSKYGQVKTFISGYSDFDIEVAKVRSKKMAREYYDLIICNKLIREI</sequence>
<evidence type="ECO:0000259" key="1">
    <source>
        <dbReference type="Pfam" id="PF03235"/>
    </source>
</evidence>
<dbReference type="Pfam" id="PF07510">
    <property type="entry name" value="GmrSD_C"/>
    <property type="match status" value="1"/>
</dbReference>
<keyword evidence="4" id="KW-1185">Reference proteome</keyword>
<dbReference type="PANTHER" id="PTHR35149">
    <property type="entry name" value="SLL5132 PROTEIN"/>
    <property type="match status" value="1"/>
</dbReference>
<dbReference type="RefSeq" id="WP_185897576.1">
    <property type="nucleotide sequence ID" value="NZ_JACLZK010000001.1"/>
</dbReference>
<reference evidence="3 4" key="1">
    <citation type="submission" date="2020-08" db="EMBL/GenBank/DDBJ databases">
        <title>Complete genome and description of Campylobacter massiliensis Marseille-Q3452 sp. nov.</title>
        <authorList>
            <person name="Antezack A."/>
        </authorList>
    </citation>
    <scope>NUCLEOTIDE SEQUENCE [LARGE SCALE GENOMIC DNA]</scope>
    <source>
        <strain evidence="3 4">Marseille-Q3452</strain>
    </source>
</reference>
<proteinExistence type="predicted"/>
<dbReference type="InterPro" id="IPR004919">
    <property type="entry name" value="GmrSD_N"/>
</dbReference>
<dbReference type="PANTHER" id="PTHR35149:SF2">
    <property type="entry name" value="DUF262 DOMAIN-CONTAINING PROTEIN"/>
    <property type="match status" value="1"/>
</dbReference>
<feature type="domain" description="GmrSD restriction endonucleases N-terminal" evidence="1">
    <location>
        <begin position="11"/>
        <end position="239"/>
    </location>
</feature>
<comment type="caution">
    <text evidence="3">The sequence shown here is derived from an EMBL/GenBank/DDBJ whole genome shotgun (WGS) entry which is preliminary data.</text>
</comment>
<dbReference type="InterPro" id="IPR011089">
    <property type="entry name" value="GmrSD_C"/>
</dbReference>
<organism evidence="3 4">
    <name type="scientific">Campylobacter massiliensis</name>
    <dbReference type="NCBI Taxonomy" id="2762557"/>
    <lineage>
        <taxon>Bacteria</taxon>
        <taxon>Pseudomonadati</taxon>
        <taxon>Campylobacterota</taxon>
        <taxon>Epsilonproteobacteria</taxon>
        <taxon>Campylobacterales</taxon>
        <taxon>Campylobacteraceae</taxon>
        <taxon>Campylobacter</taxon>
    </lineage>
</organism>
<dbReference type="Pfam" id="PF03235">
    <property type="entry name" value="GmrSD_N"/>
    <property type="match status" value="1"/>
</dbReference>
<feature type="domain" description="GmrSD restriction endonucleases C-terminal" evidence="2">
    <location>
        <begin position="440"/>
        <end position="562"/>
    </location>
</feature>
<evidence type="ECO:0000259" key="2">
    <source>
        <dbReference type="Pfam" id="PF07510"/>
    </source>
</evidence>
<accession>A0A842J5K7</accession>
<evidence type="ECO:0000313" key="3">
    <source>
        <dbReference type="EMBL" id="MBC2881865.1"/>
    </source>
</evidence>